<name>A0ACC2D143_DIPCM</name>
<dbReference type="EMBL" id="CM055099">
    <property type="protein sequence ID" value="KAJ7547953.1"/>
    <property type="molecule type" value="Genomic_DNA"/>
</dbReference>
<organism evidence="1 2">
    <name type="scientific">Diphasiastrum complanatum</name>
    <name type="common">Issler's clubmoss</name>
    <name type="synonym">Lycopodium complanatum</name>
    <dbReference type="NCBI Taxonomy" id="34168"/>
    <lineage>
        <taxon>Eukaryota</taxon>
        <taxon>Viridiplantae</taxon>
        <taxon>Streptophyta</taxon>
        <taxon>Embryophyta</taxon>
        <taxon>Tracheophyta</taxon>
        <taxon>Lycopodiopsida</taxon>
        <taxon>Lycopodiales</taxon>
        <taxon>Lycopodiaceae</taxon>
        <taxon>Lycopodioideae</taxon>
        <taxon>Diphasiastrum</taxon>
    </lineage>
</organism>
<accession>A0ACC2D143</accession>
<evidence type="ECO:0000313" key="1">
    <source>
        <dbReference type="EMBL" id="KAJ7547953.1"/>
    </source>
</evidence>
<proteinExistence type="predicted"/>
<reference evidence="2" key="1">
    <citation type="journal article" date="2024" name="Proc. Natl. Acad. Sci. U.S.A.">
        <title>Extraordinary preservation of gene collinearity over three hundred million years revealed in homosporous lycophytes.</title>
        <authorList>
            <person name="Li C."/>
            <person name="Wickell D."/>
            <person name="Kuo L.Y."/>
            <person name="Chen X."/>
            <person name="Nie B."/>
            <person name="Liao X."/>
            <person name="Peng D."/>
            <person name="Ji J."/>
            <person name="Jenkins J."/>
            <person name="Williams M."/>
            <person name="Shu S."/>
            <person name="Plott C."/>
            <person name="Barry K."/>
            <person name="Rajasekar S."/>
            <person name="Grimwood J."/>
            <person name="Han X."/>
            <person name="Sun S."/>
            <person name="Hou Z."/>
            <person name="He W."/>
            <person name="Dai G."/>
            <person name="Sun C."/>
            <person name="Schmutz J."/>
            <person name="Leebens-Mack J.H."/>
            <person name="Li F.W."/>
            <person name="Wang L."/>
        </authorList>
    </citation>
    <scope>NUCLEOTIDE SEQUENCE [LARGE SCALE GENOMIC DNA]</scope>
    <source>
        <strain evidence="2">cv. PW_Plant_1</strain>
    </source>
</reference>
<gene>
    <name evidence="1" type="ORF">O6H91_08G111000</name>
</gene>
<comment type="caution">
    <text evidence="1">The sequence shown here is derived from an EMBL/GenBank/DDBJ whole genome shotgun (WGS) entry which is preliminary data.</text>
</comment>
<keyword evidence="2" id="KW-1185">Reference proteome</keyword>
<evidence type="ECO:0000313" key="2">
    <source>
        <dbReference type="Proteomes" id="UP001162992"/>
    </source>
</evidence>
<protein>
    <submittedName>
        <fullName evidence="1">Uncharacterized protein</fullName>
    </submittedName>
</protein>
<dbReference type="Proteomes" id="UP001162992">
    <property type="component" value="Chromosome 8"/>
</dbReference>
<sequence>MGIQGLLKALRPYTESVQINKYSGRRVGIDAYSWLHKGGYACSREICEQLLPTTSADYLPLYVKYCMHRINMLKFNNVTPVVVFDGGYLPQKAATEIERRRKRQMNLEQARLKLTSGDPVGANELYQRAVEITPIMAHELIKVLEVEAVEFVVAPYEADAQLAFLANLSPEEGGIVAVISEDSDLLAYGCQVVIFKMDRFGNGEEIELDKVFCSDVKAADRLSFRRFTLNLFTGMCVLAGCDFLPSVSGIGIRRAHELVSKYLNLDRVISRIRFDPKLTLPEGYQFEFKQALAIFQHARVYDAKKRTLCFLTQLPITFLEEFSGDIDFLGPDLPNSIAMAIAEGRLDPTTMCAFDEQPSTLIQKTAMPNRGDDRPVLVQDSLAANTGIEGLLDIESPRSTDMLMPRSNTPYCTGNRQTPCVKSEQGTRSATSTLHYPSSKMEPDRTFIAQLQLIASNTLKKSHSWEEQKLRSDSCENSEDKQEILGSVSTFEKRGLKRVLPPLPTNNSFKRKTTRKENGHDINSIPNTFTKQPTINTKKDWPIPTIGLALHEDNSPKEASAVSDFSHPRISSQDELSVCFRTVGVVGTPRKSETKAKRHGFNFLKELLTNKYSDFQNMPIKASVPEKDKQVKSFAACSPLQSTNSASCLSSELFELGEGSSTATRLSDQPECQNNTEAKTSSLQRQWSFLTEHREDKGQVKEETKGSKVLETGILKFFRRTV</sequence>